<protein>
    <recommendedName>
        <fullName evidence="9">Glutathione synthetase</fullName>
        <shortName evidence="9">GSH-S</shortName>
        <ecNumber evidence="9">6.3.2.3</ecNumber>
    </recommendedName>
</protein>
<feature type="binding site" evidence="10">
    <location>
        <position position="140"/>
    </location>
    <ligand>
        <name>ATP</name>
        <dbReference type="ChEBI" id="CHEBI:30616"/>
    </ligand>
</feature>
<evidence type="ECO:0000256" key="5">
    <source>
        <dbReference type="ARBA" id="ARBA00022723"/>
    </source>
</evidence>
<evidence type="ECO:0000256" key="7">
    <source>
        <dbReference type="ARBA" id="ARBA00022840"/>
    </source>
</evidence>
<dbReference type="Gene3D" id="3.30.470.20">
    <property type="entry name" value="ATP-grasp fold, B domain"/>
    <property type="match status" value="1"/>
</dbReference>
<dbReference type="Gene3D" id="3.30.1490.80">
    <property type="match status" value="1"/>
</dbReference>
<feature type="binding site" evidence="10">
    <location>
        <position position="419"/>
    </location>
    <ligand>
        <name>ATP</name>
        <dbReference type="ChEBI" id="CHEBI:30616"/>
    </ligand>
</feature>
<comment type="pathway">
    <text evidence="1 9">Sulfur metabolism; glutathione biosynthesis; glutathione from L-cysteine and L-glutamate: step 2/2.</text>
</comment>
<evidence type="ECO:0000259" key="12">
    <source>
        <dbReference type="Pfam" id="PF03199"/>
    </source>
</evidence>
<dbReference type="PANTHER" id="PTHR11130:SF0">
    <property type="entry name" value="GLUTATHIONE SYNTHETASE"/>
    <property type="match status" value="1"/>
</dbReference>
<dbReference type="PIRSF" id="PIRSF001558">
    <property type="entry name" value="GSHase"/>
    <property type="match status" value="1"/>
</dbReference>
<dbReference type="Proteomes" id="UP001431209">
    <property type="component" value="Unassembled WGS sequence"/>
</dbReference>
<keyword evidence="8 9" id="KW-0460">Magnesium</keyword>
<gene>
    <name evidence="13" type="ORF">AKO1_006855</name>
</gene>
<name>A0AAW2YTD9_9EUKA</name>
<dbReference type="GO" id="GO:0005524">
    <property type="term" value="F:ATP binding"/>
    <property type="evidence" value="ECO:0007669"/>
    <property type="project" value="UniProtKB-UniRule"/>
</dbReference>
<feature type="binding site" evidence="10">
    <location>
        <begin position="393"/>
        <end position="396"/>
    </location>
    <ligand>
        <name>ATP</name>
        <dbReference type="ChEBI" id="CHEBI:30616"/>
    </ligand>
</feature>
<feature type="binding site" evidence="10">
    <location>
        <position position="446"/>
    </location>
    <ligand>
        <name>substrate</name>
    </ligand>
</feature>
<feature type="binding site" evidence="11">
    <location>
        <position position="140"/>
    </location>
    <ligand>
        <name>Mg(2+)</name>
        <dbReference type="ChEBI" id="CHEBI:18420"/>
    </ligand>
</feature>
<feature type="binding site" evidence="11">
    <location>
        <position position="142"/>
    </location>
    <ligand>
        <name>Mg(2+)</name>
        <dbReference type="ChEBI" id="CHEBI:18420"/>
    </ligand>
</feature>
<comment type="caution">
    <text evidence="13">The sequence shown here is derived from an EMBL/GenBank/DDBJ whole genome shotgun (WGS) entry which is preliminary data.</text>
</comment>
<dbReference type="InterPro" id="IPR005615">
    <property type="entry name" value="Glutathione_synthase"/>
</dbReference>
<dbReference type="InterPro" id="IPR014049">
    <property type="entry name" value="Glutathione_synthase_N_euk"/>
</dbReference>
<dbReference type="Gene3D" id="3.40.50.1760">
    <property type="entry name" value="Glutathione synthase, substrate-binding domain superfamily, eukaryotic"/>
    <property type="match status" value="1"/>
</dbReference>
<evidence type="ECO:0000313" key="14">
    <source>
        <dbReference type="Proteomes" id="UP001431209"/>
    </source>
</evidence>
<feature type="binding site" evidence="10">
    <location>
        <position position="448"/>
    </location>
    <ligand>
        <name>ATP</name>
        <dbReference type="ChEBI" id="CHEBI:30616"/>
    </ligand>
</feature>
<dbReference type="AlphaFoldDB" id="A0AAW2YTD9"/>
<evidence type="ECO:0000256" key="4">
    <source>
        <dbReference type="ARBA" id="ARBA00022684"/>
    </source>
</evidence>
<evidence type="ECO:0000256" key="10">
    <source>
        <dbReference type="PIRSR" id="PIRSR001558-1"/>
    </source>
</evidence>
<dbReference type="InterPro" id="IPR004887">
    <property type="entry name" value="GSH_synth_subst-bd"/>
</dbReference>
<comment type="cofactor">
    <cofactor evidence="9 11">
        <name>Mg(2+)</name>
        <dbReference type="ChEBI" id="CHEBI:18420"/>
    </cofactor>
    <text evidence="9 11">Binds 1 Mg(2+) ion per subunit.</text>
</comment>
<dbReference type="SUPFAM" id="SSF56059">
    <property type="entry name" value="Glutathione synthetase ATP-binding domain-like"/>
    <property type="match status" value="1"/>
</dbReference>
<evidence type="ECO:0000256" key="8">
    <source>
        <dbReference type="ARBA" id="ARBA00022842"/>
    </source>
</evidence>
<dbReference type="Gene3D" id="3.30.1490.50">
    <property type="match status" value="1"/>
</dbReference>
<sequence length="470" mass="53030">MSQYRFDEDNISYEAQTYATCNGLVMRSKPTPESDPKCVTVEHVAFTLHPHSYPRKAYEDVVEASPLLNSVVDGMSRDPSFLVESLKGTAQADDFTGKLLDIYKRTFESNKNKYAMAVHRSDYMLHHDTEKNEHIPQQVELNTISSAFLSLSTLTHDLHQYLSSPSEKKSGEWIRSTSKDTVPKLFAKAHEVFGEKGQVILFVVQANERNYADQKHLQHALWEKYQIPVVRKTLSELSKLSDQKKLLCDGNIVIEGRVVSVVYFRAGYTPDDYPTQSEWNARYEVEASSAIKCPNIGHHLVGAKKIQQVMADQKVLSKFSNQHEKIFKLFTGLYGLESTLDQSTIQHAIQHPELYVLKPQREGGGNLIHGQRMQALLKEELDKDLARDKYILMKRIKPQSFQSRIMRSGVTKDVECVAELGTFGLYLHNGVDQEAVVNECGGYLLRTKAAHDEDGGVASGIASMDSLCLI</sequence>
<organism evidence="13 14">
    <name type="scientific">Acrasis kona</name>
    <dbReference type="NCBI Taxonomy" id="1008807"/>
    <lineage>
        <taxon>Eukaryota</taxon>
        <taxon>Discoba</taxon>
        <taxon>Heterolobosea</taxon>
        <taxon>Tetramitia</taxon>
        <taxon>Eutetramitia</taxon>
        <taxon>Acrasidae</taxon>
        <taxon>Acrasis</taxon>
    </lineage>
</organism>
<reference evidence="13 14" key="1">
    <citation type="submission" date="2024-03" db="EMBL/GenBank/DDBJ databases">
        <title>The Acrasis kona genome and developmental transcriptomes reveal deep origins of eukaryotic multicellular pathways.</title>
        <authorList>
            <person name="Sheikh S."/>
            <person name="Fu C.-J."/>
            <person name="Brown M.W."/>
            <person name="Baldauf S.L."/>
        </authorList>
    </citation>
    <scope>NUCLEOTIDE SEQUENCE [LARGE SCALE GENOMIC DNA]</scope>
    <source>
        <strain evidence="13 14">ATCC MYA-3509</strain>
    </source>
</reference>
<keyword evidence="7 9" id="KW-0067">ATP-binding</keyword>
<keyword evidence="14" id="KW-1185">Reference proteome</keyword>
<feature type="binding site" evidence="11">
    <location>
        <position position="362"/>
    </location>
    <ligand>
        <name>Mg(2+)</name>
        <dbReference type="ChEBI" id="CHEBI:18420"/>
    </ligand>
</feature>
<dbReference type="GO" id="GO:0043295">
    <property type="term" value="F:glutathione binding"/>
    <property type="evidence" value="ECO:0007669"/>
    <property type="project" value="UniProtKB-UniRule"/>
</dbReference>
<feature type="domain" description="Glutathione synthase substrate-binding" evidence="12">
    <location>
        <begin position="199"/>
        <end position="301"/>
    </location>
</feature>
<proteinExistence type="inferred from homology"/>
<dbReference type="Pfam" id="PF03917">
    <property type="entry name" value="GSH_synth_ATP"/>
    <property type="match status" value="1"/>
</dbReference>
<feature type="binding site" evidence="10">
    <location>
        <position position="214"/>
    </location>
    <ligand>
        <name>substrate</name>
    </ligand>
</feature>
<keyword evidence="4 9" id="KW-0317">Glutathione biosynthesis</keyword>
<accession>A0AAW2YTD9</accession>
<evidence type="ECO:0000256" key="2">
    <source>
        <dbReference type="ARBA" id="ARBA00010385"/>
    </source>
</evidence>
<dbReference type="EC" id="6.3.2.3" evidence="9"/>
<feature type="binding site" evidence="10">
    <location>
        <position position="454"/>
    </location>
    <ligand>
        <name>ATP</name>
        <dbReference type="ChEBI" id="CHEBI:30616"/>
    </ligand>
</feature>
<dbReference type="InterPro" id="IPR014709">
    <property type="entry name" value="Glutathione_synthase_C_euk"/>
</dbReference>
<dbReference type="GO" id="GO:0005829">
    <property type="term" value="C:cytosol"/>
    <property type="evidence" value="ECO:0007669"/>
    <property type="project" value="TreeGrafter"/>
</dbReference>
<comment type="similarity">
    <text evidence="2 9">Belongs to the eukaryotic GSH synthase family.</text>
</comment>
<feature type="binding site" evidence="10">
    <location>
        <position position="304"/>
    </location>
    <ligand>
        <name>ATP</name>
        <dbReference type="ChEBI" id="CHEBI:30616"/>
    </ligand>
</feature>
<keyword evidence="5 9" id="KW-0479">Metal-binding</keyword>
<evidence type="ECO:0000256" key="1">
    <source>
        <dbReference type="ARBA" id="ARBA00004965"/>
    </source>
</evidence>
<evidence type="ECO:0000256" key="11">
    <source>
        <dbReference type="PIRSR" id="PIRSR001558-2"/>
    </source>
</evidence>
<dbReference type="GO" id="GO:0004363">
    <property type="term" value="F:glutathione synthase activity"/>
    <property type="evidence" value="ECO:0007669"/>
    <property type="project" value="UniProtKB-UniRule"/>
</dbReference>
<dbReference type="Gene3D" id="1.10.1080.10">
    <property type="entry name" value="Glutathione Synthetase, Chain A, domain 3"/>
    <property type="match status" value="1"/>
</dbReference>
<dbReference type="SUPFAM" id="SSF52440">
    <property type="entry name" value="PreATP-grasp domain"/>
    <property type="match status" value="1"/>
</dbReference>
<dbReference type="PANTHER" id="PTHR11130">
    <property type="entry name" value="GLUTATHIONE SYNTHETASE"/>
    <property type="match status" value="1"/>
</dbReference>
<keyword evidence="6 9" id="KW-0547">Nucleotide-binding</keyword>
<evidence type="ECO:0000313" key="13">
    <source>
        <dbReference type="EMBL" id="KAL0480678.1"/>
    </source>
</evidence>
<dbReference type="InterPro" id="IPR014042">
    <property type="entry name" value="Glutathione_synthase_a-hlx"/>
</dbReference>
<dbReference type="EMBL" id="JAOPGA020000682">
    <property type="protein sequence ID" value="KAL0480678.1"/>
    <property type="molecule type" value="Genomic_DNA"/>
</dbReference>
<dbReference type="Pfam" id="PF03199">
    <property type="entry name" value="GSH_synthase"/>
    <property type="match status" value="1"/>
</dbReference>
<dbReference type="GO" id="GO:0000287">
    <property type="term" value="F:magnesium ion binding"/>
    <property type="evidence" value="ECO:0007669"/>
    <property type="project" value="UniProtKB-UniRule"/>
</dbReference>
<evidence type="ECO:0000256" key="3">
    <source>
        <dbReference type="ARBA" id="ARBA00022598"/>
    </source>
</evidence>
<keyword evidence="3 9" id="KW-0436">Ligase</keyword>
<dbReference type="NCBIfam" id="TIGR01986">
    <property type="entry name" value="glut_syn_euk"/>
    <property type="match status" value="1"/>
</dbReference>
<evidence type="ECO:0000256" key="6">
    <source>
        <dbReference type="ARBA" id="ARBA00022741"/>
    </source>
</evidence>
<feature type="binding site" evidence="10">
    <location>
        <position position="120"/>
    </location>
    <ligand>
        <name>substrate</name>
    </ligand>
</feature>
<dbReference type="InterPro" id="IPR016185">
    <property type="entry name" value="PreATP-grasp_dom_sf"/>
</dbReference>
<evidence type="ECO:0000256" key="9">
    <source>
        <dbReference type="PIRNR" id="PIRNR001558"/>
    </source>
</evidence>
<dbReference type="InterPro" id="IPR037013">
    <property type="entry name" value="GSH-S_sub-bd_sf"/>
</dbReference>
<comment type="catalytic activity">
    <reaction evidence="9">
        <text>gamma-L-glutamyl-L-cysteine + glycine + ATP = glutathione + ADP + phosphate + H(+)</text>
        <dbReference type="Rhea" id="RHEA:13557"/>
        <dbReference type="ChEBI" id="CHEBI:15378"/>
        <dbReference type="ChEBI" id="CHEBI:30616"/>
        <dbReference type="ChEBI" id="CHEBI:43474"/>
        <dbReference type="ChEBI" id="CHEBI:57305"/>
        <dbReference type="ChEBI" id="CHEBI:57925"/>
        <dbReference type="ChEBI" id="CHEBI:58173"/>
        <dbReference type="ChEBI" id="CHEBI:456216"/>
        <dbReference type="EC" id="6.3.2.3"/>
    </reaction>
</comment>